<evidence type="ECO:0000313" key="3">
    <source>
        <dbReference type="Proteomes" id="UP001164761"/>
    </source>
</evidence>
<comment type="similarity">
    <text evidence="1">Belongs to the proline racemase family.</text>
</comment>
<gene>
    <name evidence="2" type="ORF">NZD89_19485</name>
</gene>
<sequence length="332" mass="36132">MEFVKHFSTIDTHVCGEPMRIITGGIPFLRGQTISEKAEHCRRIFEADRRVLLFEPRGHHGMCACIVTEPVNANSDFGVIFMNNGGYSRFSGHGIIAVVTALLETGHVRLKELQQSIYIDTEIGVIAARAHRRESVVEAVSFENKPAFVHTADVAIPFENLTIQADISFGGEFYATVDAVAAKLPITKGQIPLLQQTAHQIKQYLNRTLSVSHPDLPHIQNIAGVVFFDASRDDHVRNVTVFADRQVNRSPSGTAVSALLATLVRHGGQRICTPSIHESIIGTSITATLVGETTVGHFPAVIAEITGTGFVTGIHQMVVDPTDPLAQGFLLQ</sequence>
<dbReference type="Proteomes" id="UP001164761">
    <property type="component" value="Chromosome"/>
</dbReference>
<organism evidence="2 3">
    <name type="scientific">Alicyclobacillus fastidiosus</name>
    <dbReference type="NCBI Taxonomy" id="392011"/>
    <lineage>
        <taxon>Bacteria</taxon>
        <taxon>Bacillati</taxon>
        <taxon>Bacillota</taxon>
        <taxon>Bacilli</taxon>
        <taxon>Bacillales</taxon>
        <taxon>Alicyclobacillaceae</taxon>
        <taxon>Alicyclobacillus</taxon>
    </lineage>
</organism>
<dbReference type="PANTHER" id="PTHR33442">
    <property type="entry name" value="TRANS-3-HYDROXY-L-PROLINE DEHYDRATASE"/>
    <property type="match status" value="1"/>
</dbReference>
<protein>
    <submittedName>
        <fullName evidence="2">Proline racemase family protein</fullName>
    </submittedName>
</protein>
<proteinExistence type="inferred from homology"/>
<dbReference type="PANTHER" id="PTHR33442:SF1">
    <property type="entry name" value="TRANS-3-HYDROXY-L-PROLINE DEHYDRATASE"/>
    <property type="match status" value="1"/>
</dbReference>
<accession>A0ABY6ZD93</accession>
<dbReference type="Gene3D" id="3.10.310.10">
    <property type="entry name" value="Diaminopimelate Epimerase, Chain A, domain 1"/>
    <property type="match status" value="2"/>
</dbReference>
<dbReference type="SUPFAM" id="SSF54506">
    <property type="entry name" value="Diaminopimelate epimerase-like"/>
    <property type="match status" value="1"/>
</dbReference>
<dbReference type="SFLD" id="SFLDS00028">
    <property type="entry name" value="Proline_Racemase"/>
    <property type="match status" value="1"/>
</dbReference>
<evidence type="ECO:0000313" key="2">
    <source>
        <dbReference type="EMBL" id="WAH40492.1"/>
    </source>
</evidence>
<name>A0ABY6ZD93_9BACL</name>
<dbReference type="EMBL" id="CP104067">
    <property type="protein sequence ID" value="WAH40492.1"/>
    <property type="molecule type" value="Genomic_DNA"/>
</dbReference>
<dbReference type="InterPro" id="IPR008794">
    <property type="entry name" value="Pro_racemase_fam"/>
</dbReference>
<dbReference type="PIRSF" id="PIRSF029792">
    <property type="entry name" value="Pro_racemase"/>
    <property type="match status" value="1"/>
</dbReference>
<dbReference type="RefSeq" id="WP_268004391.1">
    <property type="nucleotide sequence ID" value="NZ_BSUT01000001.1"/>
</dbReference>
<keyword evidence="3" id="KW-1185">Reference proteome</keyword>
<dbReference type="Pfam" id="PF05544">
    <property type="entry name" value="Pro_racemase"/>
    <property type="match status" value="1"/>
</dbReference>
<reference evidence="2" key="1">
    <citation type="submission" date="2022-08" db="EMBL/GenBank/DDBJ databases">
        <title>Alicyclobacillus fastidiosus DSM 17978, complete genome.</title>
        <authorList>
            <person name="Wang Q."/>
            <person name="Cai R."/>
            <person name="Wang Z."/>
        </authorList>
    </citation>
    <scope>NUCLEOTIDE SEQUENCE</scope>
    <source>
        <strain evidence="2">DSM 17978</strain>
    </source>
</reference>
<evidence type="ECO:0000256" key="1">
    <source>
        <dbReference type="ARBA" id="ARBA00007529"/>
    </source>
</evidence>